<accession>A0A9D4CSI9</accession>
<evidence type="ECO:0000313" key="2">
    <source>
        <dbReference type="Proteomes" id="UP000828390"/>
    </source>
</evidence>
<comment type="caution">
    <text evidence="1">The sequence shown here is derived from an EMBL/GenBank/DDBJ whole genome shotgun (WGS) entry which is preliminary data.</text>
</comment>
<dbReference type="EMBL" id="JAIWYP010000012">
    <property type="protein sequence ID" value="KAH3729548.1"/>
    <property type="molecule type" value="Genomic_DNA"/>
</dbReference>
<reference evidence="1" key="1">
    <citation type="journal article" date="2019" name="bioRxiv">
        <title>The Genome of the Zebra Mussel, Dreissena polymorpha: A Resource for Invasive Species Research.</title>
        <authorList>
            <person name="McCartney M.A."/>
            <person name="Auch B."/>
            <person name="Kono T."/>
            <person name="Mallez S."/>
            <person name="Zhang Y."/>
            <person name="Obille A."/>
            <person name="Becker A."/>
            <person name="Abrahante J.E."/>
            <person name="Garbe J."/>
            <person name="Badalamenti J.P."/>
            <person name="Herman A."/>
            <person name="Mangelson H."/>
            <person name="Liachko I."/>
            <person name="Sullivan S."/>
            <person name="Sone E.D."/>
            <person name="Koren S."/>
            <person name="Silverstein K.A.T."/>
            <person name="Beckman K.B."/>
            <person name="Gohl D.M."/>
        </authorList>
    </citation>
    <scope>NUCLEOTIDE SEQUENCE</scope>
    <source>
        <strain evidence="1">Duluth1</strain>
        <tissue evidence="1">Whole animal</tissue>
    </source>
</reference>
<dbReference type="Proteomes" id="UP000828390">
    <property type="component" value="Unassembled WGS sequence"/>
</dbReference>
<reference evidence="1" key="2">
    <citation type="submission" date="2020-11" db="EMBL/GenBank/DDBJ databases">
        <authorList>
            <person name="McCartney M.A."/>
            <person name="Auch B."/>
            <person name="Kono T."/>
            <person name="Mallez S."/>
            <person name="Becker A."/>
            <person name="Gohl D.M."/>
            <person name="Silverstein K.A.T."/>
            <person name="Koren S."/>
            <person name="Bechman K.B."/>
            <person name="Herman A."/>
            <person name="Abrahante J.E."/>
            <person name="Garbe J."/>
        </authorList>
    </citation>
    <scope>NUCLEOTIDE SEQUENCE</scope>
    <source>
        <strain evidence="1">Duluth1</strain>
        <tissue evidence="1">Whole animal</tissue>
    </source>
</reference>
<organism evidence="1 2">
    <name type="scientific">Dreissena polymorpha</name>
    <name type="common">Zebra mussel</name>
    <name type="synonym">Mytilus polymorpha</name>
    <dbReference type="NCBI Taxonomy" id="45954"/>
    <lineage>
        <taxon>Eukaryota</taxon>
        <taxon>Metazoa</taxon>
        <taxon>Spiralia</taxon>
        <taxon>Lophotrochozoa</taxon>
        <taxon>Mollusca</taxon>
        <taxon>Bivalvia</taxon>
        <taxon>Autobranchia</taxon>
        <taxon>Heteroconchia</taxon>
        <taxon>Euheterodonta</taxon>
        <taxon>Imparidentia</taxon>
        <taxon>Neoheterodontei</taxon>
        <taxon>Myida</taxon>
        <taxon>Dreissenoidea</taxon>
        <taxon>Dreissenidae</taxon>
        <taxon>Dreissena</taxon>
    </lineage>
</organism>
<dbReference type="AlphaFoldDB" id="A0A9D4CSI9"/>
<evidence type="ECO:0000313" key="1">
    <source>
        <dbReference type="EMBL" id="KAH3729548.1"/>
    </source>
</evidence>
<name>A0A9D4CSI9_DREPO</name>
<proteinExistence type="predicted"/>
<gene>
    <name evidence="1" type="ORF">DPMN_055519</name>
</gene>
<keyword evidence="2" id="KW-1185">Reference proteome</keyword>
<protein>
    <submittedName>
        <fullName evidence="1">Uncharacterized protein</fullName>
    </submittedName>
</protein>
<sequence length="50" mass="6410">MKMKMETFHRNLSYQRQRQSRHKWHQIFLHRLYSQHPEVLLEKVHLVLRN</sequence>